<accession>A0A8S1T0U8</accession>
<gene>
    <name evidence="2" type="ORF">POCTA_138.1.T0180075</name>
</gene>
<evidence type="ECO:0000256" key="1">
    <source>
        <dbReference type="SAM" id="SignalP"/>
    </source>
</evidence>
<keyword evidence="1" id="KW-0732">Signal</keyword>
<dbReference type="Proteomes" id="UP000683925">
    <property type="component" value="Unassembled WGS sequence"/>
</dbReference>
<feature type="signal peptide" evidence="1">
    <location>
        <begin position="1"/>
        <end position="20"/>
    </location>
</feature>
<dbReference type="EMBL" id="CAJJDP010000018">
    <property type="protein sequence ID" value="CAD8145993.1"/>
    <property type="molecule type" value="Genomic_DNA"/>
</dbReference>
<dbReference type="OMA" id="CIDYDCQ"/>
<evidence type="ECO:0008006" key="4">
    <source>
        <dbReference type="Google" id="ProtNLM"/>
    </source>
</evidence>
<sequence length="266" mass="30085">MEFIIVQLLLISSLGWVVKIQNQCSCSKYQLQDECESSLGCIWNTSSSLCIDIQCNSITSKAECLLYPYSCSFNYSSLTCTPFTSCKNLSGNNLSQCQMQNSMCLWESGNSCIDYDCQYFSLDSCPTFCINTGTTCENFSSCEKLSQTSCSIYYGICNWYQNRCQNYECSYILTKSQCQFVIDSENTIKPCFWNQTECINPPDASVFNANQCYIQTAGQYHWSSNNSTTGSCQQCYGSSQIYEPMTEYFSKGFILNIIVVGIFMVI</sequence>
<feature type="chain" id="PRO_5035776358" description="Transmembrane protein" evidence="1">
    <location>
        <begin position="21"/>
        <end position="266"/>
    </location>
</feature>
<evidence type="ECO:0000313" key="2">
    <source>
        <dbReference type="EMBL" id="CAD8145993.1"/>
    </source>
</evidence>
<dbReference type="AlphaFoldDB" id="A0A8S1T0U8"/>
<protein>
    <recommendedName>
        <fullName evidence="4">Transmembrane protein</fullName>
    </recommendedName>
</protein>
<organism evidence="2 3">
    <name type="scientific">Paramecium octaurelia</name>
    <dbReference type="NCBI Taxonomy" id="43137"/>
    <lineage>
        <taxon>Eukaryota</taxon>
        <taxon>Sar</taxon>
        <taxon>Alveolata</taxon>
        <taxon>Ciliophora</taxon>
        <taxon>Intramacronucleata</taxon>
        <taxon>Oligohymenophorea</taxon>
        <taxon>Peniculida</taxon>
        <taxon>Parameciidae</taxon>
        <taxon>Paramecium</taxon>
    </lineage>
</organism>
<dbReference type="OrthoDB" id="298249at2759"/>
<evidence type="ECO:0000313" key="3">
    <source>
        <dbReference type="Proteomes" id="UP000683925"/>
    </source>
</evidence>
<proteinExistence type="predicted"/>
<reference evidence="2" key="1">
    <citation type="submission" date="2021-01" db="EMBL/GenBank/DDBJ databases">
        <authorList>
            <consortium name="Genoscope - CEA"/>
            <person name="William W."/>
        </authorList>
    </citation>
    <scope>NUCLEOTIDE SEQUENCE</scope>
</reference>
<name>A0A8S1T0U8_PAROT</name>
<comment type="caution">
    <text evidence="2">The sequence shown here is derived from an EMBL/GenBank/DDBJ whole genome shotgun (WGS) entry which is preliminary data.</text>
</comment>
<keyword evidence="3" id="KW-1185">Reference proteome</keyword>